<organism evidence="6 7">
    <name type="scientific">Cellulomonas marina</name>
    <dbReference type="NCBI Taxonomy" id="988821"/>
    <lineage>
        <taxon>Bacteria</taxon>
        <taxon>Bacillati</taxon>
        <taxon>Actinomycetota</taxon>
        <taxon>Actinomycetes</taxon>
        <taxon>Micrococcales</taxon>
        <taxon>Cellulomonadaceae</taxon>
        <taxon>Cellulomonas</taxon>
    </lineage>
</organism>
<dbReference type="Proteomes" id="UP000199012">
    <property type="component" value="Unassembled WGS sequence"/>
</dbReference>
<dbReference type="Pfam" id="PF00440">
    <property type="entry name" value="TetR_N"/>
    <property type="match status" value="1"/>
</dbReference>
<dbReference type="PANTHER" id="PTHR30055">
    <property type="entry name" value="HTH-TYPE TRANSCRIPTIONAL REGULATOR RUTR"/>
    <property type="match status" value="1"/>
</dbReference>
<dbReference type="AlphaFoldDB" id="A0A1I0Y0T7"/>
<evidence type="ECO:0000259" key="5">
    <source>
        <dbReference type="PROSITE" id="PS50977"/>
    </source>
</evidence>
<evidence type="ECO:0000313" key="7">
    <source>
        <dbReference type="Proteomes" id="UP000199012"/>
    </source>
</evidence>
<keyword evidence="2 4" id="KW-0238">DNA-binding</keyword>
<accession>A0A1I0Y0T7</accession>
<reference evidence="6 7" key="1">
    <citation type="submission" date="2016-10" db="EMBL/GenBank/DDBJ databases">
        <authorList>
            <person name="de Groot N.N."/>
        </authorList>
    </citation>
    <scope>NUCLEOTIDE SEQUENCE [LARGE SCALE GENOMIC DNA]</scope>
    <source>
        <strain evidence="6 7">CGMCC 4.6945</strain>
    </source>
</reference>
<protein>
    <submittedName>
        <fullName evidence="6">Regulatory protein, tetR family</fullName>
    </submittedName>
</protein>
<dbReference type="GO" id="GO:0003700">
    <property type="term" value="F:DNA-binding transcription factor activity"/>
    <property type="evidence" value="ECO:0007669"/>
    <property type="project" value="TreeGrafter"/>
</dbReference>
<dbReference type="InterPro" id="IPR001647">
    <property type="entry name" value="HTH_TetR"/>
</dbReference>
<evidence type="ECO:0000313" key="6">
    <source>
        <dbReference type="EMBL" id="SFB06487.1"/>
    </source>
</evidence>
<dbReference type="GO" id="GO:0000976">
    <property type="term" value="F:transcription cis-regulatory region binding"/>
    <property type="evidence" value="ECO:0007669"/>
    <property type="project" value="TreeGrafter"/>
</dbReference>
<dbReference type="PANTHER" id="PTHR30055:SF234">
    <property type="entry name" value="HTH-TYPE TRANSCRIPTIONAL REGULATOR BETI"/>
    <property type="match status" value="1"/>
</dbReference>
<dbReference type="SUPFAM" id="SSF46689">
    <property type="entry name" value="Homeodomain-like"/>
    <property type="match status" value="1"/>
</dbReference>
<evidence type="ECO:0000256" key="1">
    <source>
        <dbReference type="ARBA" id="ARBA00023015"/>
    </source>
</evidence>
<proteinExistence type="predicted"/>
<dbReference type="InterPro" id="IPR050109">
    <property type="entry name" value="HTH-type_TetR-like_transc_reg"/>
</dbReference>
<sequence>MATAPAAPPARRSDAARNRAAVLAAARTLLDEDPAALTMGAVARAAGVGTGTLYRHFPTRAHLVETLAGPALAALAERVRAASLDDAAHAVVAALVADRAVADALRAPDAVTAEGAAARAAVLGGLRRALVRDRAQRRLRRDVTVEDLLRLLCGAEHAAALGAPAVAGPAAGPAAGSDGDARRRRYVTVVLAGLADEG</sequence>
<dbReference type="PROSITE" id="PS50977">
    <property type="entry name" value="HTH_TETR_2"/>
    <property type="match status" value="1"/>
</dbReference>
<dbReference type="Gene3D" id="1.10.357.10">
    <property type="entry name" value="Tetracycline Repressor, domain 2"/>
    <property type="match status" value="1"/>
</dbReference>
<gene>
    <name evidence="6" type="ORF">SAMN05421867_10690</name>
</gene>
<feature type="DNA-binding region" description="H-T-H motif" evidence="4">
    <location>
        <begin position="38"/>
        <end position="57"/>
    </location>
</feature>
<dbReference type="PRINTS" id="PR00455">
    <property type="entry name" value="HTHTETR"/>
</dbReference>
<dbReference type="RefSeq" id="WP_090032284.1">
    <property type="nucleotide sequence ID" value="NZ_BONM01000006.1"/>
</dbReference>
<evidence type="ECO:0000256" key="2">
    <source>
        <dbReference type="ARBA" id="ARBA00023125"/>
    </source>
</evidence>
<keyword evidence="3" id="KW-0804">Transcription</keyword>
<dbReference type="EMBL" id="FOKA01000006">
    <property type="protein sequence ID" value="SFB06487.1"/>
    <property type="molecule type" value="Genomic_DNA"/>
</dbReference>
<dbReference type="STRING" id="988821.SAMN05421867_10690"/>
<keyword evidence="1" id="KW-0805">Transcription regulation</keyword>
<evidence type="ECO:0000256" key="3">
    <source>
        <dbReference type="ARBA" id="ARBA00023163"/>
    </source>
</evidence>
<dbReference type="InterPro" id="IPR009057">
    <property type="entry name" value="Homeodomain-like_sf"/>
</dbReference>
<name>A0A1I0Y0T7_9CELL</name>
<keyword evidence="7" id="KW-1185">Reference proteome</keyword>
<evidence type="ECO:0000256" key="4">
    <source>
        <dbReference type="PROSITE-ProRule" id="PRU00335"/>
    </source>
</evidence>
<feature type="domain" description="HTH tetR-type" evidence="5">
    <location>
        <begin position="16"/>
        <end position="75"/>
    </location>
</feature>